<reference evidence="1 2" key="1">
    <citation type="submission" date="2024-02" db="EMBL/GenBank/DDBJ databases">
        <title>Discinaceae phylogenomics.</title>
        <authorList>
            <person name="Dirks A.C."/>
            <person name="James T.Y."/>
        </authorList>
    </citation>
    <scope>NUCLEOTIDE SEQUENCE [LARGE SCALE GENOMIC DNA]</scope>
    <source>
        <strain evidence="1 2">ACD0624</strain>
    </source>
</reference>
<dbReference type="EMBL" id="JBBBZM010000076">
    <property type="protein sequence ID" value="KAL0635170.1"/>
    <property type="molecule type" value="Genomic_DNA"/>
</dbReference>
<gene>
    <name evidence="1" type="ORF">Q9L58_005895</name>
</gene>
<evidence type="ECO:0000313" key="1">
    <source>
        <dbReference type="EMBL" id="KAL0635170.1"/>
    </source>
</evidence>
<comment type="caution">
    <text evidence="1">The sequence shown here is derived from an EMBL/GenBank/DDBJ whole genome shotgun (WGS) entry which is preliminary data.</text>
</comment>
<keyword evidence="2" id="KW-1185">Reference proteome</keyword>
<accession>A0ABR3GHA3</accession>
<protein>
    <submittedName>
        <fullName evidence="1">Uncharacterized protein</fullName>
    </submittedName>
</protein>
<organism evidence="1 2">
    <name type="scientific">Discina gigas</name>
    <dbReference type="NCBI Taxonomy" id="1032678"/>
    <lineage>
        <taxon>Eukaryota</taxon>
        <taxon>Fungi</taxon>
        <taxon>Dikarya</taxon>
        <taxon>Ascomycota</taxon>
        <taxon>Pezizomycotina</taxon>
        <taxon>Pezizomycetes</taxon>
        <taxon>Pezizales</taxon>
        <taxon>Discinaceae</taxon>
        <taxon>Discina</taxon>
    </lineage>
</organism>
<dbReference type="Proteomes" id="UP001447188">
    <property type="component" value="Unassembled WGS sequence"/>
</dbReference>
<evidence type="ECO:0000313" key="2">
    <source>
        <dbReference type="Proteomes" id="UP001447188"/>
    </source>
</evidence>
<sequence length="344" mass="38885">MPSQDLPQLQWTIRNSSETYSISGVDRTVRSYDPQAALRDVSLFPVYRAQITNELFTQIVQDHYIVTNYGPPQDHYNEETRSRVLAPLFTHTVALFKLLVRNTPESIIEGRLPTKVRIEHLHAFGVVAILFIQVKFMLKTGKEYLDTVAQVIAEATACDYINSNRDLRTPIYAVLCDGTAFEFFMYTHHSNPRLSMGCFLFLASPTQFGQQLKLADLRTESVAAFLLSARQICEALFHISILGYRNALQAYYDRFMKRAQESSETPDSTPQWSCSLGHVYVALDQTRRAAHWHADGQIDAAEAHAVLAAATLEMSVQSAPEAYRRADAQALDSHGWDSETIRNC</sequence>
<name>A0ABR3GHA3_9PEZI</name>
<proteinExistence type="predicted"/>